<keyword evidence="3" id="KW-0862">Zinc</keyword>
<dbReference type="Gene3D" id="2.20.25.240">
    <property type="match status" value="1"/>
</dbReference>
<accession>A0ABN8HWM6</accession>
<protein>
    <recommendedName>
        <fullName evidence="4">FLYWCH-type domain-containing protein</fullName>
    </recommendedName>
</protein>
<gene>
    <name evidence="5" type="ORF">IPOD504_LOCUS2469</name>
</gene>
<evidence type="ECO:0000313" key="5">
    <source>
        <dbReference type="EMBL" id="CAH2040306.1"/>
    </source>
</evidence>
<dbReference type="Proteomes" id="UP000837857">
    <property type="component" value="Chromosome 12"/>
</dbReference>
<feature type="domain" description="FLYWCH-type" evidence="4">
    <location>
        <begin position="12"/>
        <end position="70"/>
    </location>
</feature>
<dbReference type="EMBL" id="OW152824">
    <property type="protein sequence ID" value="CAH2040306.1"/>
    <property type="molecule type" value="Genomic_DNA"/>
</dbReference>
<organism evidence="5 6">
    <name type="scientific">Iphiclides podalirius</name>
    <name type="common">scarce swallowtail</name>
    <dbReference type="NCBI Taxonomy" id="110791"/>
    <lineage>
        <taxon>Eukaryota</taxon>
        <taxon>Metazoa</taxon>
        <taxon>Ecdysozoa</taxon>
        <taxon>Arthropoda</taxon>
        <taxon>Hexapoda</taxon>
        <taxon>Insecta</taxon>
        <taxon>Pterygota</taxon>
        <taxon>Neoptera</taxon>
        <taxon>Endopterygota</taxon>
        <taxon>Lepidoptera</taxon>
        <taxon>Glossata</taxon>
        <taxon>Ditrysia</taxon>
        <taxon>Papilionoidea</taxon>
        <taxon>Papilionidae</taxon>
        <taxon>Papilioninae</taxon>
        <taxon>Iphiclides</taxon>
    </lineage>
</organism>
<evidence type="ECO:0000313" key="6">
    <source>
        <dbReference type="Proteomes" id="UP000837857"/>
    </source>
</evidence>
<keyword evidence="6" id="KW-1185">Reference proteome</keyword>
<evidence type="ECO:0000256" key="2">
    <source>
        <dbReference type="ARBA" id="ARBA00022771"/>
    </source>
</evidence>
<evidence type="ECO:0000259" key="4">
    <source>
        <dbReference type="Pfam" id="PF04500"/>
    </source>
</evidence>
<reference evidence="5" key="1">
    <citation type="submission" date="2022-03" db="EMBL/GenBank/DDBJ databases">
        <authorList>
            <person name="Martin H S."/>
        </authorList>
    </citation>
    <scope>NUCLEOTIDE SEQUENCE</scope>
</reference>
<sequence>MRTLVLEYSPIFTKSRRGNLVLKLGPYQFNRVNSGGPRYRWRCNRNPYGCRATVHTIHDTIVKFRREHKH</sequence>
<evidence type="ECO:0000256" key="1">
    <source>
        <dbReference type="ARBA" id="ARBA00022723"/>
    </source>
</evidence>
<proteinExistence type="predicted"/>
<dbReference type="InterPro" id="IPR007588">
    <property type="entry name" value="Znf_FLYWCH"/>
</dbReference>
<name>A0ABN8HWM6_9NEOP</name>
<dbReference type="Pfam" id="PF04500">
    <property type="entry name" value="FLYWCH"/>
    <property type="match status" value="1"/>
</dbReference>
<feature type="non-terminal residue" evidence="5">
    <location>
        <position position="70"/>
    </location>
</feature>
<keyword evidence="2" id="KW-0863">Zinc-finger</keyword>
<keyword evidence="1" id="KW-0479">Metal-binding</keyword>
<evidence type="ECO:0000256" key="3">
    <source>
        <dbReference type="ARBA" id="ARBA00022833"/>
    </source>
</evidence>